<dbReference type="AlphaFoldDB" id="A0A9J6DH16"/>
<sequence length="190" mass="21084">MLEQTSWRLYFPSQEVHRHRNTGLPARFALYITSSFTTGVLFKRSPSLYGIGASVLWTPRLRVYHNVSGEGPPAHAFWGALAFGENMTTKCLKYAGWTTVYQLWKHLETFREGLGDISDVVVLFFQEGELKLSVIQTICLAFTEAAYVVGTSCSLDLDTNPFAFGLEPGGDTQTAICLQTPVIVLVAAIR</sequence>
<protein>
    <submittedName>
        <fullName evidence="1">Uncharacterized protein</fullName>
    </submittedName>
</protein>
<reference evidence="1" key="2">
    <citation type="submission" date="2021-09" db="EMBL/GenBank/DDBJ databases">
        <authorList>
            <person name="Jia N."/>
            <person name="Wang J."/>
            <person name="Shi W."/>
            <person name="Du L."/>
            <person name="Sun Y."/>
            <person name="Zhan W."/>
            <person name="Jiang J."/>
            <person name="Wang Q."/>
            <person name="Zhang B."/>
            <person name="Ji P."/>
            <person name="Sakyi L.B."/>
            <person name="Cui X."/>
            <person name="Yuan T."/>
            <person name="Jiang B."/>
            <person name="Yang W."/>
            <person name="Lam T.T.-Y."/>
            <person name="Chang Q."/>
            <person name="Ding S."/>
            <person name="Wang X."/>
            <person name="Zhu J."/>
            <person name="Ruan X."/>
            <person name="Zhao L."/>
            <person name="Wei J."/>
            <person name="Que T."/>
            <person name="Du C."/>
            <person name="Cheng J."/>
            <person name="Dai P."/>
            <person name="Han X."/>
            <person name="Huang E."/>
            <person name="Gao Y."/>
            <person name="Liu J."/>
            <person name="Shao H."/>
            <person name="Ye R."/>
            <person name="Li L."/>
            <person name="Wei W."/>
            <person name="Wang X."/>
            <person name="Wang C."/>
            <person name="Huo Q."/>
            <person name="Li W."/>
            <person name="Guo W."/>
            <person name="Chen H."/>
            <person name="Chen S."/>
            <person name="Zhou L."/>
            <person name="Zhou L."/>
            <person name="Ni X."/>
            <person name="Tian J."/>
            <person name="Zhou Y."/>
            <person name="Sheng Y."/>
            <person name="Liu T."/>
            <person name="Pan Y."/>
            <person name="Xia L."/>
            <person name="Li J."/>
            <person name="Zhao F."/>
            <person name="Cao W."/>
        </authorList>
    </citation>
    <scope>NUCLEOTIDE SEQUENCE</scope>
    <source>
        <strain evidence="1">Rmic-2018</strain>
        <tissue evidence="1">Larvae</tissue>
    </source>
</reference>
<dbReference type="EMBL" id="JABSTU010000009">
    <property type="protein sequence ID" value="KAH8021177.1"/>
    <property type="molecule type" value="Genomic_DNA"/>
</dbReference>
<accession>A0A9J6DH16</accession>
<evidence type="ECO:0000313" key="2">
    <source>
        <dbReference type="Proteomes" id="UP000821866"/>
    </source>
</evidence>
<organism evidence="1 2">
    <name type="scientific">Rhipicephalus microplus</name>
    <name type="common">Cattle tick</name>
    <name type="synonym">Boophilus microplus</name>
    <dbReference type="NCBI Taxonomy" id="6941"/>
    <lineage>
        <taxon>Eukaryota</taxon>
        <taxon>Metazoa</taxon>
        <taxon>Ecdysozoa</taxon>
        <taxon>Arthropoda</taxon>
        <taxon>Chelicerata</taxon>
        <taxon>Arachnida</taxon>
        <taxon>Acari</taxon>
        <taxon>Parasitiformes</taxon>
        <taxon>Ixodida</taxon>
        <taxon>Ixodoidea</taxon>
        <taxon>Ixodidae</taxon>
        <taxon>Rhipicephalinae</taxon>
        <taxon>Rhipicephalus</taxon>
        <taxon>Boophilus</taxon>
    </lineage>
</organism>
<gene>
    <name evidence="1" type="ORF">HPB51_012572</name>
</gene>
<name>A0A9J6DH16_RHIMP</name>
<dbReference type="Proteomes" id="UP000821866">
    <property type="component" value="Chromosome 7"/>
</dbReference>
<keyword evidence="2" id="KW-1185">Reference proteome</keyword>
<reference evidence="1" key="1">
    <citation type="journal article" date="2020" name="Cell">
        <title>Large-Scale Comparative Analyses of Tick Genomes Elucidate Their Genetic Diversity and Vector Capacities.</title>
        <authorList>
            <consortium name="Tick Genome and Microbiome Consortium (TIGMIC)"/>
            <person name="Jia N."/>
            <person name="Wang J."/>
            <person name="Shi W."/>
            <person name="Du L."/>
            <person name="Sun Y."/>
            <person name="Zhan W."/>
            <person name="Jiang J.F."/>
            <person name="Wang Q."/>
            <person name="Zhang B."/>
            <person name="Ji P."/>
            <person name="Bell-Sakyi L."/>
            <person name="Cui X.M."/>
            <person name="Yuan T.T."/>
            <person name="Jiang B.G."/>
            <person name="Yang W.F."/>
            <person name="Lam T.T."/>
            <person name="Chang Q.C."/>
            <person name="Ding S.J."/>
            <person name="Wang X.J."/>
            <person name="Zhu J.G."/>
            <person name="Ruan X.D."/>
            <person name="Zhao L."/>
            <person name="Wei J.T."/>
            <person name="Ye R.Z."/>
            <person name="Que T.C."/>
            <person name="Du C.H."/>
            <person name="Zhou Y.H."/>
            <person name="Cheng J.X."/>
            <person name="Dai P.F."/>
            <person name="Guo W.B."/>
            <person name="Han X.H."/>
            <person name="Huang E.J."/>
            <person name="Li L.F."/>
            <person name="Wei W."/>
            <person name="Gao Y.C."/>
            <person name="Liu J.Z."/>
            <person name="Shao H.Z."/>
            <person name="Wang X."/>
            <person name="Wang C.C."/>
            <person name="Yang T.C."/>
            <person name="Huo Q.B."/>
            <person name="Li W."/>
            <person name="Chen H.Y."/>
            <person name="Chen S.E."/>
            <person name="Zhou L.G."/>
            <person name="Ni X.B."/>
            <person name="Tian J.H."/>
            <person name="Sheng Y."/>
            <person name="Liu T."/>
            <person name="Pan Y.S."/>
            <person name="Xia L.Y."/>
            <person name="Li J."/>
            <person name="Zhao F."/>
            <person name="Cao W.C."/>
        </authorList>
    </citation>
    <scope>NUCLEOTIDE SEQUENCE</scope>
    <source>
        <strain evidence="1">Rmic-2018</strain>
    </source>
</reference>
<comment type="caution">
    <text evidence="1">The sequence shown here is derived from an EMBL/GenBank/DDBJ whole genome shotgun (WGS) entry which is preliminary data.</text>
</comment>
<proteinExistence type="predicted"/>
<evidence type="ECO:0000313" key="1">
    <source>
        <dbReference type="EMBL" id="KAH8021177.1"/>
    </source>
</evidence>